<evidence type="ECO:0000256" key="2">
    <source>
        <dbReference type="ARBA" id="ARBA00004376"/>
    </source>
</evidence>
<sequence length="38" mass="3948">MLGEYAASFLPSILVPAVGLVMPAVAMALLFLQIEAEA</sequence>
<evidence type="ECO:0000256" key="11">
    <source>
        <dbReference type="HAMAP-Rule" id="MF_00431"/>
    </source>
</evidence>
<keyword evidence="13" id="KW-1185">Reference proteome</keyword>
<name>A0ABR9V0V2_9CHRO</name>
<dbReference type="PANTHER" id="PTHR35775">
    <property type="match status" value="1"/>
</dbReference>
<proteinExistence type="inferred from homology"/>
<keyword evidence="7 11" id="KW-0603">Photosystem I</keyword>
<dbReference type="Pfam" id="PF00796">
    <property type="entry name" value="PSI_8"/>
    <property type="match status" value="1"/>
</dbReference>
<evidence type="ECO:0000256" key="6">
    <source>
        <dbReference type="ARBA" id="ARBA00022692"/>
    </source>
</evidence>
<dbReference type="Proteomes" id="UP000654604">
    <property type="component" value="Unassembled WGS sequence"/>
</dbReference>
<comment type="similarity">
    <text evidence="3 11">Belongs to the PsaI family.</text>
</comment>
<evidence type="ECO:0000256" key="10">
    <source>
        <dbReference type="ARBA" id="ARBA00023136"/>
    </source>
</evidence>
<evidence type="ECO:0000256" key="5">
    <source>
        <dbReference type="ARBA" id="ARBA00022531"/>
    </source>
</evidence>
<feature type="transmembrane region" description="Helical" evidence="11">
    <location>
        <begin position="12"/>
        <end position="32"/>
    </location>
</feature>
<comment type="function">
    <text evidence="1 11">May help in the organization of the PsaL subunit.</text>
</comment>
<dbReference type="RefSeq" id="WP_015223948.1">
    <property type="nucleotide sequence ID" value="NZ_JADEWC010000003.1"/>
</dbReference>
<evidence type="ECO:0000313" key="12">
    <source>
        <dbReference type="EMBL" id="MBE9221520.1"/>
    </source>
</evidence>
<dbReference type="EMBL" id="JADEWC010000003">
    <property type="protein sequence ID" value="MBE9221520.1"/>
    <property type="molecule type" value="Genomic_DNA"/>
</dbReference>
<reference evidence="12 13" key="1">
    <citation type="submission" date="2020-10" db="EMBL/GenBank/DDBJ databases">
        <authorList>
            <person name="Castelo-Branco R."/>
            <person name="Eusebio N."/>
            <person name="Adriana R."/>
            <person name="Vieira A."/>
            <person name="Brugerolle De Fraissinette N."/>
            <person name="Rezende De Castro R."/>
            <person name="Schneider M.P."/>
            <person name="Vasconcelos V."/>
            <person name="Leao P.N."/>
        </authorList>
    </citation>
    <scope>NUCLEOTIDE SEQUENCE [LARGE SCALE GENOMIC DNA]</scope>
    <source>
        <strain evidence="12 13">LEGE 03274</strain>
    </source>
</reference>
<organism evidence="12 13">
    <name type="scientific">Cyanobacterium stanieri LEGE 03274</name>
    <dbReference type="NCBI Taxonomy" id="1828756"/>
    <lineage>
        <taxon>Bacteria</taxon>
        <taxon>Bacillati</taxon>
        <taxon>Cyanobacteriota</taxon>
        <taxon>Cyanophyceae</taxon>
        <taxon>Oscillatoriophycideae</taxon>
        <taxon>Chroococcales</taxon>
        <taxon>Geminocystaceae</taxon>
        <taxon>Cyanobacterium</taxon>
    </lineage>
</organism>
<protein>
    <recommendedName>
        <fullName evidence="4 11">Photosystem I reaction center subunit VIII</fullName>
    </recommendedName>
</protein>
<keyword evidence="5 11" id="KW-0602">Photosynthesis</keyword>
<dbReference type="SUPFAM" id="SSF81540">
    <property type="entry name" value="Subunit VIII of photosystem I reaction centre, PsaI"/>
    <property type="match status" value="1"/>
</dbReference>
<dbReference type="NCBIfam" id="TIGR03052">
    <property type="entry name" value="PS_I_psaI"/>
    <property type="match status" value="1"/>
</dbReference>
<dbReference type="NCBIfam" id="NF008830">
    <property type="entry name" value="PRK11877.1"/>
    <property type="match status" value="1"/>
</dbReference>
<evidence type="ECO:0000256" key="7">
    <source>
        <dbReference type="ARBA" id="ARBA00022836"/>
    </source>
</evidence>
<evidence type="ECO:0000256" key="3">
    <source>
        <dbReference type="ARBA" id="ARBA00005252"/>
    </source>
</evidence>
<keyword evidence="6 11" id="KW-0812">Transmembrane</keyword>
<evidence type="ECO:0000256" key="1">
    <source>
        <dbReference type="ARBA" id="ARBA00003541"/>
    </source>
</evidence>
<dbReference type="InterPro" id="IPR001302">
    <property type="entry name" value="PSI_PsaI"/>
</dbReference>
<comment type="subcellular location">
    <subcellularLocation>
        <location evidence="2 11">Cellular thylakoid membrane</location>
        <topology evidence="2 11">Single-pass membrane protein</topology>
    </subcellularLocation>
</comment>
<gene>
    <name evidence="11" type="primary">psaI</name>
    <name evidence="12" type="ORF">IQ215_02305</name>
</gene>
<comment type="caution">
    <text evidence="12">The sequence shown here is derived from an EMBL/GenBank/DDBJ whole genome shotgun (WGS) entry which is preliminary data.</text>
</comment>
<evidence type="ECO:0000256" key="4">
    <source>
        <dbReference type="ARBA" id="ARBA00019929"/>
    </source>
</evidence>
<dbReference type="PANTHER" id="PTHR35775:SF2">
    <property type="entry name" value="PHOTOSYSTEM I REACTION CENTER SUBUNIT VIII"/>
    <property type="match status" value="1"/>
</dbReference>
<keyword evidence="9 11" id="KW-0793">Thylakoid</keyword>
<dbReference type="InterPro" id="IPR036357">
    <property type="entry name" value="PSI_PsaI_sf"/>
</dbReference>
<keyword evidence="8 11" id="KW-1133">Transmembrane helix</keyword>
<dbReference type="HAMAP" id="MF_00431">
    <property type="entry name" value="PSI_PsaI"/>
    <property type="match status" value="1"/>
</dbReference>
<evidence type="ECO:0000256" key="9">
    <source>
        <dbReference type="ARBA" id="ARBA00023078"/>
    </source>
</evidence>
<accession>A0ABR9V0V2</accession>
<keyword evidence="10 11" id="KW-0472">Membrane</keyword>
<evidence type="ECO:0000256" key="8">
    <source>
        <dbReference type="ARBA" id="ARBA00022989"/>
    </source>
</evidence>
<evidence type="ECO:0000313" key="13">
    <source>
        <dbReference type="Proteomes" id="UP000654604"/>
    </source>
</evidence>